<reference evidence="2 3" key="2">
    <citation type="submission" date="2020-03" db="EMBL/GenBank/DDBJ databases">
        <authorList>
            <person name="Ichikawa N."/>
            <person name="Kimura A."/>
            <person name="Kitahashi Y."/>
            <person name="Uohara A."/>
        </authorList>
    </citation>
    <scope>NUCLEOTIDE SEQUENCE [LARGE SCALE GENOMIC DNA]</scope>
    <source>
        <strain evidence="2 3">NBRC 108639</strain>
    </source>
</reference>
<evidence type="ECO:0008006" key="4">
    <source>
        <dbReference type="Google" id="ProtNLM"/>
    </source>
</evidence>
<protein>
    <recommendedName>
        <fullName evidence="4">Sulfatase</fullName>
    </recommendedName>
</protein>
<dbReference type="SUPFAM" id="SSF53649">
    <property type="entry name" value="Alkaline phosphatase-like"/>
    <property type="match status" value="1"/>
</dbReference>
<keyword evidence="1" id="KW-1133">Transmembrane helix</keyword>
<name>A0A6V8KQ56_9ACTN</name>
<gene>
    <name evidence="2" type="ORF">Phou_089180</name>
</gene>
<dbReference type="EMBL" id="BLPF01000004">
    <property type="protein sequence ID" value="GFJ84738.1"/>
    <property type="molecule type" value="Genomic_DNA"/>
</dbReference>
<sequence>MVVLVVVRTLTPLAEPAAPAAPREEPARPQRLARIRPVAGRVATVMAWLLVIGALLLPNELAKITPWTFLRIPVEAVVGIAVLLALPARPRRVLAILAGAGLALVTVLKAVDMGFYSVLDRPFDPVFDTTLFDPAYVFLTQAVGKAGAIGAVIGVVLLVVALIVLMTLAMLRTTRQLVTHRQTATRATAALVLAWFVCAALGAQVVSDAPLAATDTAAIAKGHAAQIRTSLRDQEMFEGEAKVDVFRNTPGERLLTALRGKDVLLTFIESYGRDAIEDPLYAAQVGSALDDGNRRLAAAGFDSRSAFLTSSTAGGGSWLAHATLNSGLWIDNQKRYNTLVSSDRLTLSSAFSRASWRTVGIMPGVTQAWPEGRFYGYDQIYDAKSMGYQGPAFALATMPDQYTLTAFERLERGRAGRGPLMAEMPLTSSHAPWAPLPRMIDWNNVGDGSVFGPMAKEGESPEEVWRDGDKTRAHYRQSIQYSLTALTSYVERHGDDNLVLIFLGDHQPAPLLTGKGATHDVPISIVTRDRGVLDRISGWQWEQGIKPSKDAPVWRMDTFRDRFLTAYSPLR</sequence>
<proteinExistence type="predicted"/>
<feature type="transmembrane region" description="Helical" evidence="1">
    <location>
        <begin position="183"/>
        <end position="203"/>
    </location>
</feature>
<dbReference type="AlphaFoldDB" id="A0A6V8KQ56"/>
<evidence type="ECO:0000256" key="1">
    <source>
        <dbReference type="SAM" id="Phobius"/>
    </source>
</evidence>
<keyword evidence="1" id="KW-0812">Transmembrane</keyword>
<evidence type="ECO:0000313" key="3">
    <source>
        <dbReference type="Proteomes" id="UP000482800"/>
    </source>
</evidence>
<feature type="transmembrane region" description="Helical" evidence="1">
    <location>
        <begin position="93"/>
        <end position="111"/>
    </location>
</feature>
<organism evidence="2 3">
    <name type="scientific">Phytohabitans houttuyneae</name>
    <dbReference type="NCBI Taxonomy" id="1076126"/>
    <lineage>
        <taxon>Bacteria</taxon>
        <taxon>Bacillati</taxon>
        <taxon>Actinomycetota</taxon>
        <taxon>Actinomycetes</taxon>
        <taxon>Micromonosporales</taxon>
        <taxon>Micromonosporaceae</taxon>
    </lineage>
</organism>
<keyword evidence="3" id="KW-1185">Reference proteome</keyword>
<feature type="transmembrane region" description="Helical" evidence="1">
    <location>
        <begin position="69"/>
        <end position="86"/>
    </location>
</feature>
<keyword evidence="1" id="KW-0472">Membrane</keyword>
<dbReference type="InterPro" id="IPR017850">
    <property type="entry name" value="Alkaline_phosphatase_core_sf"/>
</dbReference>
<feature type="transmembrane region" description="Helical" evidence="1">
    <location>
        <begin position="148"/>
        <end position="171"/>
    </location>
</feature>
<evidence type="ECO:0000313" key="2">
    <source>
        <dbReference type="EMBL" id="GFJ84738.1"/>
    </source>
</evidence>
<accession>A0A6V8KQ56</accession>
<dbReference type="Gene3D" id="3.40.720.10">
    <property type="entry name" value="Alkaline Phosphatase, subunit A"/>
    <property type="match status" value="1"/>
</dbReference>
<dbReference type="Proteomes" id="UP000482800">
    <property type="component" value="Unassembled WGS sequence"/>
</dbReference>
<reference evidence="2 3" key="1">
    <citation type="submission" date="2020-03" db="EMBL/GenBank/DDBJ databases">
        <title>Whole genome shotgun sequence of Phytohabitans houttuyneae NBRC 108639.</title>
        <authorList>
            <person name="Komaki H."/>
            <person name="Tamura T."/>
        </authorList>
    </citation>
    <scope>NUCLEOTIDE SEQUENCE [LARGE SCALE GENOMIC DNA]</scope>
    <source>
        <strain evidence="2 3">NBRC 108639</strain>
    </source>
</reference>
<comment type="caution">
    <text evidence="2">The sequence shown here is derived from an EMBL/GenBank/DDBJ whole genome shotgun (WGS) entry which is preliminary data.</text>
</comment>
<feature type="transmembrane region" description="Helical" evidence="1">
    <location>
        <begin position="38"/>
        <end position="57"/>
    </location>
</feature>